<feature type="transmembrane region" description="Helical" evidence="1">
    <location>
        <begin position="21"/>
        <end position="41"/>
    </location>
</feature>
<dbReference type="SUPFAM" id="SSF47240">
    <property type="entry name" value="Ferritin-like"/>
    <property type="match status" value="1"/>
</dbReference>
<keyword evidence="1" id="KW-1133">Transmembrane helix</keyword>
<accession>A0ABQ6FR66</accession>
<dbReference type="InterPro" id="IPR009078">
    <property type="entry name" value="Ferritin-like_SF"/>
</dbReference>
<proteinExistence type="predicted"/>
<gene>
    <name evidence="2" type="ORF">KDH_36020</name>
</gene>
<organism evidence="2 3">
    <name type="scientific">Dictyobacter halimunensis</name>
    <dbReference type="NCBI Taxonomy" id="3026934"/>
    <lineage>
        <taxon>Bacteria</taxon>
        <taxon>Bacillati</taxon>
        <taxon>Chloroflexota</taxon>
        <taxon>Ktedonobacteria</taxon>
        <taxon>Ktedonobacterales</taxon>
        <taxon>Dictyobacteraceae</taxon>
        <taxon>Dictyobacter</taxon>
    </lineage>
</organism>
<dbReference type="Proteomes" id="UP001344906">
    <property type="component" value="Unassembled WGS sequence"/>
</dbReference>
<evidence type="ECO:0008006" key="4">
    <source>
        <dbReference type="Google" id="ProtNLM"/>
    </source>
</evidence>
<name>A0ABQ6FR66_9CHLR</name>
<evidence type="ECO:0000256" key="1">
    <source>
        <dbReference type="SAM" id="Phobius"/>
    </source>
</evidence>
<dbReference type="EMBL" id="BSRI01000002">
    <property type="protein sequence ID" value="GLV56763.1"/>
    <property type="molecule type" value="Genomic_DNA"/>
</dbReference>
<reference evidence="2 3" key="1">
    <citation type="submission" date="2023-02" db="EMBL/GenBank/DDBJ databases">
        <title>Dictyobacter halimunensis sp. nov., a new member of the class Ktedonobacteria from forest soil in a geothermal area.</title>
        <authorList>
            <person name="Rachmania M.K."/>
            <person name="Ningsih F."/>
            <person name="Sakai Y."/>
            <person name="Yabe S."/>
            <person name="Yokota A."/>
            <person name="Sjamsuridzal W."/>
        </authorList>
    </citation>
    <scope>NUCLEOTIDE SEQUENCE [LARGE SCALE GENOMIC DNA]</scope>
    <source>
        <strain evidence="2 3">S3.2.2.5</strain>
    </source>
</reference>
<dbReference type="RefSeq" id="WP_338252331.1">
    <property type="nucleotide sequence ID" value="NZ_BSRI01000002.1"/>
</dbReference>
<comment type="caution">
    <text evidence="2">The sequence shown here is derived from an EMBL/GenBank/DDBJ whole genome shotgun (WGS) entry which is preliminary data.</text>
</comment>
<keyword evidence="3" id="KW-1185">Reference proteome</keyword>
<evidence type="ECO:0000313" key="3">
    <source>
        <dbReference type="Proteomes" id="UP001344906"/>
    </source>
</evidence>
<sequence length="281" mass="29570">MEPGLNMSTRNQSRRSALKGALVGVTGLAVVGGAVGAGVLFSEQSSQGAHAAAPNQATPVANTQAITAILNIAATAETLAVTFYSQVLSHADKLGLKEATRINLKATLVEEQLHLLFLNKQGAKSAAKNFSFPFGRDTFKNLELFLKTQQQLESAFVAAYLAAVKELAMLGRPDLAQVAAQLAAIESEHRVVGRLIGAMLPIDNEAFPPLLLKNVAAAPAFLKGAGYLSPRNDNTFEFHAVLTRGAGVTMTMPTMVQTTTITPAPTTPPITNATPAAHLKF</sequence>
<dbReference type="Pfam" id="PF13668">
    <property type="entry name" value="Ferritin_2"/>
    <property type="match status" value="1"/>
</dbReference>
<keyword evidence="1" id="KW-0812">Transmembrane</keyword>
<evidence type="ECO:0000313" key="2">
    <source>
        <dbReference type="EMBL" id="GLV56763.1"/>
    </source>
</evidence>
<protein>
    <recommendedName>
        <fullName evidence="4">Ferritin-like domain-containing protein</fullName>
    </recommendedName>
</protein>
<keyword evidence="1" id="KW-0472">Membrane</keyword>